<proteinExistence type="predicted"/>
<dbReference type="InterPro" id="IPR036055">
    <property type="entry name" value="LDL_receptor-like_sf"/>
</dbReference>
<keyword evidence="7" id="KW-1185">Reference proteome</keyword>
<feature type="signal peptide" evidence="5">
    <location>
        <begin position="1"/>
        <end position="18"/>
    </location>
</feature>
<dbReference type="PROSITE" id="PS50068">
    <property type="entry name" value="LDLRA_2"/>
    <property type="match status" value="1"/>
</dbReference>
<dbReference type="Pfam" id="PF00057">
    <property type="entry name" value="Ldl_recept_a"/>
    <property type="match status" value="1"/>
</dbReference>
<reference evidence="6" key="1">
    <citation type="submission" date="2020-09" db="EMBL/GenBank/DDBJ databases">
        <authorList>
            <person name="Kikuchi T."/>
        </authorList>
    </citation>
    <scope>NUCLEOTIDE SEQUENCE</scope>
    <source>
        <strain evidence="6">Ka4C1</strain>
    </source>
</reference>
<feature type="disulfide bond" evidence="2">
    <location>
        <begin position="44"/>
        <end position="62"/>
    </location>
</feature>
<evidence type="ECO:0000256" key="1">
    <source>
        <dbReference type="ARBA" id="ARBA00023157"/>
    </source>
</evidence>
<organism evidence="6 7">
    <name type="scientific">Bursaphelenchus xylophilus</name>
    <name type="common">Pinewood nematode worm</name>
    <name type="synonym">Aphelenchoides xylophilus</name>
    <dbReference type="NCBI Taxonomy" id="6326"/>
    <lineage>
        <taxon>Eukaryota</taxon>
        <taxon>Metazoa</taxon>
        <taxon>Ecdysozoa</taxon>
        <taxon>Nematoda</taxon>
        <taxon>Chromadorea</taxon>
        <taxon>Rhabditida</taxon>
        <taxon>Tylenchina</taxon>
        <taxon>Tylenchomorpha</taxon>
        <taxon>Aphelenchoidea</taxon>
        <taxon>Aphelenchoididae</taxon>
        <taxon>Bursaphelenchus</taxon>
    </lineage>
</organism>
<dbReference type="SUPFAM" id="SSF57424">
    <property type="entry name" value="LDL receptor-like module"/>
    <property type="match status" value="1"/>
</dbReference>
<keyword evidence="4" id="KW-0812">Transmembrane</keyword>
<comment type="caution">
    <text evidence="6">The sequence shown here is derived from an EMBL/GenBank/DDBJ whole genome shotgun (WGS) entry which is preliminary data.</text>
</comment>
<feature type="chain" id="PRO_5036220836" evidence="5">
    <location>
        <begin position="19"/>
        <end position="170"/>
    </location>
</feature>
<dbReference type="CDD" id="cd00112">
    <property type="entry name" value="LDLa"/>
    <property type="match status" value="1"/>
</dbReference>
<dbReference type="PANTHER" id="PTHR46876">
    <property type="entry name" value="LOW-DENSITY LIPOPROTEIN RECEPTOR-RELATED PROTEIN 11"/>
    <property type="match status" value="1"/>
</dbReference>
<evidence type="ECO:0000313" key="7">
    <source>
        <dbReference type="Proteomes" id="UP000659654"/>
    </source>
</evidence>
<dbReference type="PANTHER" id="PTHR46876:SF1">
    <property type="entry name" value="LOW-DENSITY LIPOPROTEIN RECEPTOR-RELATED PROTEIN 11"/>
    <property type="match status" value="1"/>
</dbReference>
<dbReference type="PROSITE" id="PS01209">
    <property type="entry name" value="LDLRA_1"/>
    <property type="match status" value="1"/>
</dbReference>
<protein>
    <submittedName>
        <fullName evidence="6">(pine wood nematode) hypothetical protein</fullName>
    </submittedName>
</protein>
<feature type="compositionally biased region" description="Low complexity" evidence="3">
    <location>
        <begin position="99"/>
        <end position="110"/>
    </location>
</feature>
<dbReference type="AlphaFoldDB" id="A0A811K0D7"/>
<dbReference type="Proteomes" id="UP000582659">
    <property type="component" value="Unassembled WGS sequence"/>
</dbReference>
<dbReference type="InterPro" id="IPR002172">
    <property type="entry name" value="LDrepeatLR_classA_rpt"/>
</dbReference>
<dbReference type="SMART" id="SM00192">
    <property type="entry name" value="LDLa"/>
    <property type="match status" value="1"/>
</dbReference>
<name>A0A811K0D7_BURXY</name>
<dbReference type="Proteomes" id="UP000659654">
    <property type="component" value="Unassembled WGS sequence"/>
</dbReference>
<dbReference type="Gene3D" id="4.10.400.10">
    <property type="entry name" value="Low-density Lipoprotein Receptor"/>
    <property type="match status" value="1"/>
</dbReference>
<comment type="caution">
    <text evidence="2">Lacks conserved residue(s) required for the propagation of feature annotation.</text>
</comment>
<dbReference type="InterPro" id="IPR023415">
    <property type="entry name" value="LDLR_class-A_CS"/>
</dbReference>
<evidence type="ECO:0000313" key="6">
    <source>
        <dbReference type="EMBL" id="CAD5208940.1"/>
    </source>
</evidence>
<accession>A0A811K0D7</accession>
<feature type="compositionally biased region" description="Low complexity" evidence="3">
    <location>
        <begin position="82"/>
        <end position="92"/>
    </location>
</feature>
<evidence type="ECO:0000256" key="2">
    <source>
        <dbReference type="PROSITE-ProRule" id="PRU00124"/>
    </source>
</evidence>
<keyword evidence="1 2" id="KW-1015">Disulfide bond</keyword>
<feature type="disulfide bond" evidence="2">
    <location>
        <begin position="56"/>
        <end position="71"/>
    </location>
</feature>
<feature type="region of interest" description="Disordered" evidence="3">
    <location>
        <begin position="77"/>
        <end position="110"/>
    </location>
</feature>
<sequence>MDQRIIISLCILVVWARAQNDGIMFGGEADLQPAFCDVTYQWVCANGECIAQYDVCDGVTQCEDGSDESNCDQPEFFRKQQRPQQPQQPGRQVHLQPKPNATTPSALPTTTSSNGLSLRLAALGLFLLVGLAAGVHYMCKRRKTNNNRNIRKGESLLDDEDDLLISQMYA</sequence>
<feature type="transmembrane region" description="Helical" evidence="4">
    <location>
        <begin position="120"/>
        <end position="139"/>
    </location>
</feature>
<dbReference type="OrthoDB" id="6076617at2759"/>
<evidence type="ECO:0000256" key="4">
    <source>
        <dbReference type="SAM" id="Phobius"/>
    </source>
</evidence>
<evidence type="ECO:0000256" key="3">
    <source>
        <dbReference type="SAM" id="MobiDB-lite"/>
    </source>
</evidence>
<keyword evidence="4" id="KW-0472">Membrane</keyword>
<gene>
    <name evidence="6" type="ORF">BXYJ_LOCUS1176</name>
</gene>
<dbReference type="EMBL" id="CAJFDI010000001">
    <property type="protein sequence ID" value="CAD5208940.1"/>
    <property type="molecule type" value="Genomic_DNA"/>
</dbReference>
<keyword evidence="5" id="KW-0732">Signal</keyword>
<keyword evidence="4" id="KW-1133">Transmembrane helix</keyword>
<evidence type="ECO:0000256" key="5">
    <source>
        <dbReference type="SAM" id="SignalP"/>
    </source>
</evidence>
<dbReference type="EMBL" id="CAJFCV020000001">
    <property type="protein sequence ID" value="CAG9083462.1"/>
    <property type="molecule type" value="Genomic_DNA"/>
</dbReference>